<dbReference type="GO" id="GO:0006178">
    <property type="term" value="P:guanine salvage"/>
    <property type="evidence" value="ECO:0007669"/>
    <property type="project" value="TreeGrafter"/>
</dbReference>
<evidence type="ECO:0000256" key="5">
    <source>
        <dbReference type="ARBA" id="ARBA00008391"/>
    </source>
</evidence>
<evidence type="ECO:0000256" key="11">
    <source>
        <dbReference type="ARBA" id="ARBA00022723"/>
    </source>
</evidence>
<dbReference type="HOGENOM" id="CLU_073615_0_0_6"/>
<dbReference type="eggNOG" id="COG0634">
    <property type="taxonomic scope" value="Bacteria"/>
</dbReference>
<dbReference type="OrthoDB" id="9802824at2"/>
<dbReference type="InterPro" id="IPR050408">
    <property type="entry name" value="HGPRT"/>
</dbReference>
<dbReference type="GO" id="GO:0032264">
    <property type="term" value="P:IMP salvage"/>
    <property type="evidence" value="ECO:0007669"/>
    <property type="project" value="UniProtKB-UniPathway"/>
</dbReference>
<comment type="pathway">
    <text evidence="4 17">Purine metabolism; IMP biosynthesis via salvage pathway; IMP from hypoxanthine: step 1/1.</text>
</comment>
<organism evidence="19 20">
    <name type="scientific">Ferrimonas balearica (strain DSM 9799 / CCM 4581 / KCTC 23876 / PAT)</name>
    <dbReference type="NCBI Taxonomy" id="550540"/>
    <lineage>
        <taxon>Bacteria</taxon>
        <taxon>Pseudomonadati</taxon>
        <taxon>Pseudomonadota</taxon>
        <taxon>Gammaproteobacteria</taxon>
        <taxon>Alteromonadales</taxon>
        <taxon>Ferrimonadaceae</taxon>
        <taxon>Ferrimonas</taxon>
    </lineage>
</organism>
<dbReference type="GO" id="GO:0005829">
    <property type="term" value="C:cytosol"/>
    <property type="evidence" value="ECO:0007669"/>
    <property type="project" value="TreeGrafter"/>
</dbReference>
<dbReference type="GO" id="GO:0046100">
    <property type="term" value="P:hypoxanthine metabolic process"/>
    <property type="evidence" value="ECO:0007669"/>
    <property type="project" value="TreeGrafter"/>
</dbReference>
<evidence type="ECO:0000313" key="20">
    <source>
        <dbReference type="Proteomes" id="UP000006683"/>
    </source>
</evidence>
<dbReference type="PANTHER" id="PTHR43340">
    <property type="entry name" value="HYPOXANTHINE-GUANINE PHOSPHORIBOSYLTRANSFERASE"/>
    <property type="match status" value="1"/>
</dbReference>
<evidence type="ECO:0000256" key="7">
    <source>
        <dbReference type="ARBA" id="ARBA00014105"/>
    </source>
</evidence>
<accession>E1SQI6</accession>
<feature type="domain" description="Phosphoribosyltransferase" evidence="18">
    <location>
        <begin position="16"/>
        <end position="163"/>
    </location>
</feature>
<dbReference type="Pfam" id="PF00156">
    <property type="entry name" value="Pribosyltran"/>
    <property type="match status" value="1"/>
</dbReference>
<keyword evidence="8 17" id="KW-0963">Cytoplasm</keyword>
<keyword evidence="14 17" id="KW-0460">Magnesium</keyword>
<dbReference type="InterPro" id="IPR029057">
    <property type="entry name" value="PRTase-like"/>
</dbReference>
<dbReference type="CDD" id="cd06223">
    <property type="entry name" value="PRTases_typeI"/>
    <property type="match status" value="1"/>
</dbReference>
<dbReference type="EMBL" id="CP002209">
    <property type="protein sequence ID" value="ADN74798.1"/>
    <property type="molecule type" value="Genomic_DNA"/>
</dbReference>
<evidence type="ECO:0000259" key="18">
    <source>
        <dbReference type="Pfam" id="PF00156"/>
    </source>
</evidence>
<comment type="subcellular location">
    <subcellularLocation>
        <location evidence="3 17">Cytoplasm</location>
    </subcellularLocation>
</comment>
<proteinExistence type="inferred from homology"/>
<evidence type="ECO:0000256" key="13">
    <source>
        <dbReference type="ARBA" id="ARBA00022741"/>
    </source>
</evidence>
<dbReference type="GeneID" id="67180830"/>
<comment type="catalytic activity">
    <reaction evidence="16">
        <text>IMP + diphosphate = hypoxanthine + 5-phospho-alpha-D-ribose 1-diphosphate</text>
        <dbReference type="Rhea" id="RHEA:17973"/>
        <dbReference type="ChEBI" id="CHEBI:17368"/>
        <dbReference type="ChEBI" id="CHEBI:33019"/>
        <dbReference type="ChEBI" id="CHEBI:58017"/>
        <dbReference type="ChEBI" id="CHEBI:58053"/>
        <dbReference type="EC" id="2.4.2.8"/>
    </reaction>
    <physiologicalReaction direction="right-to-left" evidence="16">
        <dbReference type="Rhea" id="RHEA:17975"/>
    </physiologicalReaction>
</comment>
<keyword evidence="20" id="KW-1185">Reference proteome</keyword>
<dbReference type="Gene3D" id="3.40.50.2020">
    <property type="match status" value="1"/>
</dbReference>
<sequence>MSELKKHSLKEMISEDQINTILDNLAEQINRDYADVDNLLLVGLLKGSVVFMTDLARRLKGDIRFDFMTASSYGNGTESSGEVKIVMDLANNIHGRHVMLVEDIIDTGRTLAKTRELLMTREPASLKICTFLDKPERRVTDVPVDYVGIQIPDEFVVGYGLDYAERYRQLPYIATVIHHDEA</sequence>
<evidence type="ECO:0000256" key="1">
    <source>
        <dbReference type="ARBA" id="ARBA00001946"/>
    </source>
</evidence>
<comment type="function">
    <text evidence="2">Purine salvage pathway enzyme which catalyzes the transfer of the ribosyl-5-phosphate group from 5-phospho-alpha-D-ribose 1-diphosphate (PRPP) to the N9 position of hypoxanthine to yield IMP (inosine 5'-monophosphate). To a lesser extent, can also act on guanine leading to GMP, but shows a highly less efficient activity with xanthine.</text>
</comment>
<dbReference type="FunFam" id="3.40.50.2020:FF:000006">
    <property type="entry name" value="Hypoxanthine phosphoribosyltransferase"/>
    <property type="match status" value="1"/>
</dbReference>
<dbReference type="AlphaFoldDB" id="E1SQI6"/>
<dbReference type="GO" id="GO:0004422">
    <property type="term" value="F:hypoxanthine phosphoribosyltransferase activity"/>
    <property type="evidence" value="ECO:0007669"/>
    <property type="project" value="InterPro"/>
</dbReference>
<evidence type="ECO:0000256" key="3">
    <source>
        <dbReference type="ARBA" id="ARBA00004496"/>
    </source>
</evidence>
<dbReference type="NCBIfam" id="TIGR01203">
    <property type="entry name" value="HGPRTase"/>
    <property type="match status" value="1"/>
</dbReference>
<protein>
    <recommendedName>
        <fullName evidence="7 17">Hypoxanthine phosphoribosyltransferase</fullName>
        <ecNumber evidence="6 17">2.4.2.8</ecNumber>
    </recommendedName>
</protein>
<dbReference type="GO" id="GO:0006166">
    <property type="term" value="P:purine ribonucleoside salvage"/>
    <property type="evidence" value="ECO:0007669"/>
    <property type="project" value="UniProtKB-KW"/>
</dbReference>
<dbReference type="STRING" id="550540.Fbal_0584"/>
<evidence type="ECO:0000256" key="14">
    <source>
        <dbReference type="ARBA" id="ARBA00022842"/>
    </source>
</evidence>
<evidence type="ECO:0000256" key="16">
    <source>
        <dbReference type="ARBA" id="ARBA00049402"/>
    </source>
</evidence>
<name>E1SQI6_FERBD</name>
<dbReference type="KEGG" id="fbl:Fbal_0584"/>
<dbReference type="UniPathway" id="UPA00591">
    <property type="reaction ID" value="UER00648"/>
</dbReference>
<dbReference type="PANTHER" id="PTHR43340:SF1">
    <property type="entry name" value="HYPOXANTHINE PHOSPHORIBOSYLTRANSFERASE"/>
    <property type="match status" value="1"/>
</dbReference>
<dbReference type="Proteomes" id="UP000006683">
    <property type="component" value="Chromosome"/>
</dbReference>
<evidence type="ECO:0000256" key="15">
    <source>
        <dbReference type="ARBA" id="ARBA00048811"/>
    </source>
</evidence>
<dbReference type="InterPro" id="IPR000836">
    <property type="entry name" value="PRTase_dom"/>
</dbReference>
<dbReference type="GO" id="GO:0032263">
    <property type="term" value="P:GMP salvage"/>
    <property type="evidence" value="ECO:0007669"/>
    <property type="project" value="TreeGrafter"/>
</dbReference>
<evidence type="ECO:0000256" key="2">
    <source>
        <dbReference type="ARBA" id="ARBA00003637"/>
    </source>
</evidence>
<evidence type="ECO:0000256" key="4">
    <source>
        <dbReference type="ARBA" id="ARBA00004669"/>
    </source>
</evidence>
<keyword evidence="13 17" id="KW-0547">Nucleotide-binding</keyword>
<evidence type="ECO:0000256" key="17">
    <source>
        <dbReference type="RuleBase" id="RU364099"/>
    </source>
</evidence>
<keyword evidence="11 17" id="KW-0479">Metal-binding</keyword>
<dbReference type="GO" id="GO:0000287">
    <property type="term" value="F:magnesium ion binding"/>
    <property type="evidence" value="ECO:0007669"/>
    <property type="project" value="TreeGrafter"/>
</dbReference>
<keyword evidence="12 17" id="KW-0660">Purine salvage</keyword>
<evidence type="ECO:0000256" key="8">
    <source>
        <dbReference type="ARBA" id="ARBA00022490"/>
    </source>
</evidence>
<comment type="similarity">
    <text evidence="5 17">Belongs to the purine/pyrimidine phosphoribosyltransferase family.</text>
</comment>
<evidence type="ECO:0000256" key="9">
    <source>
        <dbReference type="ARBA" id="ARBA00022676"/>
    </source>
</evidence>
<dbReference type="EC" id="2.4.2.8" evidence="6 17"/>
<evidence type="ECO:0000256" key="12">
    <source>
        <dbReference type="ARBA" id="ARBA00022726"/>
    </source>
</evidence>
<dbReference type="SUPFAM" id="SSF53271">
    <property type="entry name" value="PRTase-like"/>
    <property type="match status" value="1"/>
</dbReference>
<evidence type="ECO:0000313" key="19">
    <source>
        <dbReference type="EMBL" id="ADN74798.1"/>
    </source>
</evidence>
<keyword evidence="9 17" id="KW-0328">Glycosyltransferase</keyword>
<evidence type="ECO:0000256" key="10">
    <source>
        <dbReference type="ARBA" id="ARBA00022679"/>
    </source>
</evidence>
<comment type="cofactor">
    <cofactor evidence="1 17">
        <name>Mg(2+)</name>
        <dbReference type="ChEBI" id="CHEBI:18420"/>
    </cofactor>
</comment>
<dbReference type="GO" id="GO:0052657">
    <property type="term" value="F:guanine phosphoribosyltransferase activity"/>
    <property type="evidence" value="ECO:0007669"/>
    <property type="project" value="RHEA"/>
</dbReference>
<reference evidence="19 20" key="1">
    <citation type="journal article" date="2010" name="Stand. Genomic Sci.">
        <title>Complete genome sequence of Ferrimonas balearica type strain (PAT).</title>
        <authorList>
            <person name="Nolan M."/>
            <person name="Sikorski J."/>
            <person name="Davenport K."/>
            <person name="Lucas S."/>
            <person name="Glavina Del Rio T."/>
            <person name="Tice H."/>
            <person name="Cheng J."/>
            <person name="Goodwin L."/>
            <person name="Pitluck S."/>
            <person name="Liolios K."/>
            <person name="Ivanova N."/>
            <person name="Mavromatis K."/>
            <person name="Ovchinnikova G."/>
            <person name="Pati A."/>
            <person name="Chen A."/>
            <person name="Palaniappan K."/>
            <person name="Land M."/>
            <person name="Hauser L."/>
            <person name="Chang Y."/>
            <person name="Jeffries C."/>
            <person name="Tapia R."/>
            <person name="Brettin T."/>
            <person name="Detter J."/>
            <person name="Han C."/>
            <person name="Yasawong M."/>
            <person name="Rohde M."/>
            <person name="Tindall B."/>
            <person name="Goker M."/>
            <person name="Woyke T."/>
            <person name="Bristow J."/>
            <person name="Eisen J."/>
            <person name="Markowitz V."/>
            <person name="Hugenholtz P."/>
            <person name="Kyrpides N."/>
            <person name="Klenk H."/>
            <person name="Lapidus A."/>
        </authorList>
    </citation>
    <scope>NUCLEOTIDE SEQUENCE [LARGE SCALE GENOMIC DNA]</scope>
    <source>
        <strain evidence="20">DSM 9799 / CCM 4581 / KCTC 23876 / PAT</strain>
    </source>
</reference>
<dbReference type="RefSeq" id="WP_013344104.1">
    <property type="nucleotide sequence ID" value="NC_014541.1"/>
</dbReference>
<comment type="catalytic activity">
    <reaction evidence="15">
        <text>GMP + diphosphate = guanine + 5-phospho-alpha-D-ribose 1-diphosphate</text>
        <dbReference type="Rhea" id="RHEA:25424"/>
        <dbReference type="ChEBI" id="CHEBI:16235"/>
        <dbReference type="ChEBI" id="CHEBI:33019"/>
        <dbReference type="ChEBI" id="CHEBI:58017"/>
        <dbReference type="ChEBI" id="CHEBI:58115"/>
        <dbReference type="EC" id="2.4.2.8"/>
    </reaction>
    <physiologicalReaction direction="right-to-left" evidence="15">
        <dbReference type="Rhea" id="RHEA:25426"/>
    </physiologicalReaction>
</comment>
<dbReference type="GO" id="GO:0000166">
    <property type="term" value="F:nucleotide binding"/>
    <property type="evidence" value="ECO:0007669"/>
    <property type="project" value="UniProtKB-KW"/>
</dbReference>
<dbReference type="InterPro" id="IPR005904">
    <property type="entry name" value="Hxn_phspho_trans"/>
</dbReference>
<keyword evidence="10 17" id="KW-0808">Transferase</keyword>
<gene>
    <name evidence="19" type="ordered locus">Fbal_0584</name>
</gene>
<evidence type="ECO:0000256" key="6">
    <source>
        <dbReference type="ARBA" id="ARBA00011895"/>
    </source>
</evidence>